<dbReference type="Proteomes" id="UP000240760">
    <property type="component" value="Unassembled WGS sequence"/>
</dbReference>
<evidence type="ECO:0000256" key="2">
    <source>
        <dbReference type="SAM" id="Phobius"/>
    </source>
</evidence>
<protein>
    <submittedName>
        <fullName evidence="3">Uncharacterized protein</fullName>
    </submittedName>
</protein>
<keyword evidence="4" id="KW-1185">Reference proteome</keyword>
<dbReference type="EMBL" id="KZ679127">
    <property type="protein sequence ID" value="PTB80324.1"/>
    <property type="molecule type" value="Genomic_DNA"/>
</dbReference>
<feature type="transmembrane region" description="Helical" evidence="2">
    <location>
        <begin position="28"/>
        <end position="50"/>
    </location>
</feature>
<dbReference type="AlphaFoldDB" id="A0A2T4CFJ8"/>
<sequence>MAPGYRSPFDHHPPPPPKTIHDHHRPGAMLPLLAIIICMSVIVRLALITIRASFHRQQRGPEDDTLLCLPAAIALGEAAMAKSLVVRSGRDPQRAMDSRQWSLCEGEGCGVDGGSGQQPLLRAEGHGSLLSEDTSSITQAARQDDAHGKAYINWHGTNTLNTSWGWMA</sequence>
<keyword evidence="2" id="KW-1133">Transmembrane helix</keyword>
<dbReference type="OrthoDB" id="5146389at2759"/>
<evidence type="ECO:0000256" key="1">
    <source>
        <dbReference type="SAM" id="MobiDB-lite"/>
    </source>
</evidence>
<keyword evidence="2" id="KW-0812">Transmembrane</keyword>
<name>A0A2T4CFJ8_TRILO</name>
<reference evidence="3 4" key="1">
    <citation type="submission" date="2016-07" db="EMBL/GenBank/DDBJ databases">
        <title>Multiple horizontal gene transfer events from other fungi enriched the ability of initially mycotrophic Trichoderma (Ascomycota) to feed on dead plant biomass.</title>
        <authorList>
            <consortium name="DOE Joint Genome Institute"/>
            <person name="Aerts A."/>
            <person name="Atanasova L."/>
            <person name="Chenthamara K."/>
            <person name="Zhang J."/>
            <person name="Grujic M."/>
            <person name="Henrissat B."/>
            <person name="Kuo A."/>
            <person name="Salamov A."/>
            <person name="Lipzen A."/>
            <person name="Labutti K."/>
            <person name="Barry K."/>
            <person name="Miao Y."/>
            <person name="Rahimi M.J."/>
            <person name="Shen Q."/>
            <person name="Grigoriev I.V."/>
            <person name="Kubicek C.P."/>
            <person name="Druzhinina I.S."/>
        </authorList>
    </citation>
    <scope>NUCLEOTIDE SEQUENCE [LARGE SCALE GENOMIC DNA]</scope>
    <source>
        <strain evidence="3 4">ATCC 18648</strain>
    </source>
</reference>
<gene>
    <name evidence="3" type="ORF">M440DRAFT_1397670</name>
</gene>
<evidence type="ECO:0000313" key="3">
    <source>
        <dbReference type="EMBL" id="PTB80324.1"/>
    </source>
</evidence>
<accession>A0A2T4CFJ8</accession>
<proteinExistence type="predicted"/>
<keyword evidence="2" id="KW-0472">Membrane</keyword>
<evidence type="ECO:0000313" key="4">
    <source>
        <dbReference type="Proteomes" id="UP000240760"/>
    </source>
</evidence>
<feature type="region of interest" description="Disordered" evidence="1">
    <location>
        <begin position="1"/>
        <end position="23"/>
    </location>
</feature>
<organism evidence="3 4">
    <name type="scientific">Trichoderma longibrachiatum ATCC 18648</name>
    <dbReference type="NCBI Taxonomy" id="983965"/>
    <lineage>
        <taxon>Eukaryota</taxon>
        <taxon>Fungi</taxon>
        <taxon>Dikarya</taxon>
        <taxon>Ascomycota</taxon>
        <taxon>Pezizomycotina</taxon>
        <taxon>Sordariomycetes</taxon>
        <taxon>Hypocreomycetidae</taxon>
        <taxon>Hypocreales</taxon>
        <taxon>Hypocreaceae</taxon>
        <taxon>Trichoderma</taxon>
    </lineage>
</organism>